<organism evidence="1 2">
    <name type="scientific">Gemmatimonas aurantiaca</name>
    <dbReference type="NCBI Taxonomy" id="173480"/>
    <lineage>
        <taxon>Bacteria</taxon>
        <taxon>Pseudomonadati</taxon>
        <taxon>Gemmatimonadota</taxon>
        <taxon>Gemmatimonadia</taxon>
        <taxon>Gemmatimonadales</taxon>
        <taxon>Gemmatimonadaceae</taxon>
        <taxon>Gemmatimonas</taxon>
    </lineage>
</organism>
<sequence length="162" mass="17998">MDPDTQHASSLRETASYYRAGLALRLIPAPEIIAWADQVVAGEPDAPPHVLELSITSPDEDVRIRELLGDLAFSTFGQSESDVVRHMLLDRLRMELDGGVRSLEATMAILDHARQALPWPSDLRLALWRHGEEFAADPVPDASTWSRRTLALLSTIVRPPSR</sequence>
<gene>
    <name evidence="1" type="ORF">DGD08_12265</name>
</gene>
<dbReference type="Proteomes" id="UP000264071">
    <property type="component" value="Unassembled WGS sequence"/>
</dbReference>
<accession>A0A3D4VA26</accession>
<dbReference type="EMBL" id="DPIY01000010">
    <property type="protein sequence ID" value="HCT57969.1"/>
    <property type="molecule type" value="Genomic_DNA"/>
</dbReference>
<reference evidence="1 2" key="1">
    <citation type="journal article" date="2018" name="Nat. Biotechnol.">
        <title>A standardized bacterial taxonomy based on genome phylogeny substantially revises the tree of life.</title>
        <authorList>
            <person name="Parks D.H."/>
            <person name="Chuvochina M."/>
            <person name="Waite D.W."/>
            <person name="Rinke C."/>
            <person name="Skarshewski A."/>
            <person name="Chaumeil P.A."/>
            <person name="Hugenholtz P."/>
        </authorList>
    </citation>
    <scope>NUCLEOTIDE SEQUENCE [LARGE SCALE GENOMIC DNA]</scope>
    <source>
        <strain evidence="1">UBA8844</strain>
    </source>
</reference>
<name>A0A3D4VA26_9BACT</name>
<comment type="caution">
    <text evidence="1">The sequence shown here is derived from an EMBL/GenBank/DDBJ whole genome shotgun (WGS) entry which is preliminary data.</text>
</comment>
<dbReference type="AlphaFoldDB" id="A0A3D4VA26"/>
<evidence type="ECO:0000313" key="2">
    <source>
        <dbReference type="Proteomes" id="UP000264071"/>
    </source>
</evidence>
<proteinExistence type="predicted"/>
<protein>
    <submittedName>
        <fullName evidence="1">Uncharacterized protein</fullName>
    </submittedName>
</protein>
<evidence type="ECO:0000313" key="1">
    <source>
        <dbReference type="EMBL" id="HCT57969.1"/>
    </source>
</evidence>